<keyword evidence="2" id="KW-1185">Reference proteome</keyword>
<dbReference type="EMBL" id="JAOWKW010000007">
    <property type="protein sequence ID" value="MCV2879061.1"/>
    <property type="molecule type" value="Genomic_DNA"/>
</dbReference>
<organism evidence="1 2">
    <name type="scientific">Sedimentimonas flavescens</name>
    <dbReference type="NCBI Taxonomy" id="2851012"/>
    <lineage>
        <taxon>Bacteria</taxon>
        <taxon>Pseudomonadati</taxon>
        <taxon>Pseudomonadota</taxon>
        <taxon>Alphaproteobacteria</taxon>
        <taxon>Rhodobacterales</taxon>
        <taxon>Rhodobacter group</taxon>
        <taxon>Sedimentimonas</taxon>
    </lineage>
</organism>
<dbReference type="RefSeq" id="WP_263847827.1">
    <property type="nucleotide sequence ID" value="NZ_JAOWKW010000007.1"/>
</dbReference>
<evidence type="ECO:0000313" key="2">
    <source>
        <dbReference type="Proteomes" id="UP001526166"/>
    </source>
</evidence>
<reference evidence="1 2" key="1">
    <citation type="submission" date="2022-10" db="EMBL/GenBank/DDBJ databases">
        <title>Sinirhodobacter sp. nov., isolated from ocean surface sediments.</title>
        <authorList>
            <person name="He W."/>
            <person name="Wang L."/>
            <person name="Zhang D.-F."/>
        </authorList>
    </citation>
    <scope>NUCLEOTIDE SEQUENCE [LARGE SCALE GENOMIC DNA]</scope>
    <source>
        <strain evidence="1 2">WL0115</strain>
    </source>
</reference>
<evidence type="ECO:0000313" key="1">
    <source>
        <dbReference type="EMBL" id="MCV2879061.1"/>
    </source>
</evidence>
<accession>A0ABT2ZZ85</accession>
<comment type="caution">
    <text evidence="1">The sequence shown here is derived from an EMBL/GenBank/DDBJ whole genome shotgun (WGS) entry which is preliminary data.</text>
</comment>
<name>A0ABT2ZZ85_9RHOB</name>
<proteinExistence type="predicted"/>
<protein>
    <submittedName>
        <fullName evidence="1">Uncharacterized protein</fullName>
    </submittedName>
</protein>
<dbReference type="Proteomes" id="UP001526166">
    <property type="component" value="Unassembled WGS sequence"/>
</dbReference>
<gene>
    <name evidence="1" type="ORF">OE699_09355</name>
</gene>
<sequence>MTHHLSDTSDWTALLQIGDIVRFRFPQKSARGDTALTQACLVLEIETRFERRYAVLTPALPYSHLRRSGGYTITVTAEKELRAAGLPSQTRFNASHRITVSLANAGFEQAKSSASPIRGRLSGRALERLHDVRGRLHAEADIRADRREADRRGVPLHALIGAARSRRESGETQHV</sequence>